<accession>A0A0M3K561</accession>
<dbReference type="InterPro" id="IPR017452">
    <property type="entry name" value="GPCR_Rhodpsn_7TM"/>
</dbReference>
<dbReference type="GO" id="GO:0004995">
    <property type="term" value="F:tachykinin receptor activity"/>
    <property type="evidence" value="ECO:0007669"/>
    <property type="project" value="InterPro"/>
</dbReference>
<name>A0A0M3K561_ANISI</name>
<keyword evidence="6 10" id="KW-0472">Membrane</keyword>
<evidence type="ECO:0000256" key="4">
    <source>
        <dbReference type="ARBA" id="ARBA00022989"/>
    </source>
</evidence>
<comment type="similarity">
    <text evidence="9">Belongs to the G-protein coupled receptor 1 family.</text>
</comment>
<feature type="transmembrane region" description="Helical" evidence="10">
    <location>
        <begin position="243"/>
        <end position="261"/>
    </location>
</feature>
<evidence type="ECO:0000256" key="9">
    <source>
        <dbReference type="RuleBase" id="RU000688"/>
    </source>
</evidence>
<evidence type="ECO:0000313" key="12">
    <source>
        <dbReference type="EMBL" id="VDK55395.1"/>
    </source>
</evidence>
<proteinExistence type="inferred from homology"/>
<dbReference type="PRINTS" id="PR00237">
    <property type="entry name" value="GPCRRHODOPSN"/>
</dbReference>
<sequence length="422" mass="48934">MVFGVDWLDSSMNESFTLQAIERQYQNETVLSMIAEYVCSNVNSASPMPDLHCQQFPVEHSIPTQVVVASAFSILILTAVIGNCVVMWIIAMHKVISVTLKVMHRRFNYFLLNMAFADFLIALLNVGTTWTFNFYYDWWFGKFCAVNLFFGVAPTCVSVFTMVAVSWDRCRALVNPLRKRSSSNRRTVWIIVTIWLSATCVALPNALHSRIEKHFFFSAKHRSLTVQWLCISDFSYKVVYDNVLLIIQYILPLIVLSATYGRIACAFRDQTDSLQQHSTKYQEHLCAKRKAVKMLALVVGIFMVCWLPYQLYHAILERLITNFELASYSYLVFYWLAMSASVYNPFIYCYANARFRIGFRYAFRYLPCVHCTVEEYEQSELFAEKHRGHTNYRTLRKSLQEKISTVSIVSSFCDCHIPRTVD</sequence>
<feature type="transmembrane region" description="Helical" evidence="10">
    <location>
        <begin position="110"/>
        <end position="136"/>
    </location>
</feature>
<organism evidence="14">
    <name type="scientific">Anisakis simplex</name>
    <name type="common">Herring worm</name>
    <dbReference type="NCBI Taxonomy" id="6269"/>
    <lineage>
        <taxon>Eukaryota</taxon>
        <taxon>Metazoa</taxon>
        <taxon>Ecdysozoa</taxon>
        <taxon>Nematoda</taxon>
        <taxon>Chromadorea</taxon>
        <taxon>Rhabditida</taxon>
        <taxon>Spirurina</taxon>
        <taxon>Ascaridomorpha</taxon>
        <taxon>Ascaridoidea</taxon>
        <taxon>Anisakidae</taxon>
        <taxon>Anisakis</taxon>
        <taxon>Anisakis simplex complex</taxon>
    </lineage>
</organism>
<protein>
    <submittedName>
        <fullName evidence="14">Probable G-protein coupled receptor tkr-1 (inferred by orthology to a C. elegans protein)</fullName>
    </submittedName>
</protein>
<dbReference type="OrthoDB" id="5981855at2759"/>
<feature type="transmembrane region" description="Helical" evidence="10">
    <location>
        <begin position="332"/>
        <end position="351"/>
    </location>
</feature>
<gene>
    <name evidence="12" type="ORF">ASIM_LOCUS15509</name>
</gene>
<evidence type="ECO:0000256" key="6">
    <source>
        <dbReference type="ARBA" id="ARBA00023136"/>
    </source>
</evidence>
<dbReference type="PANTHER" id="PTHR46925:SF2">
    <property type="entry name" value="G-PROTEIN COUPLED RECEPTOR TKR-1-RELATED"/>
    <property type="match status" value="1"/>
</dbReference>
<evidence type="ECO:0000259" key="11">
    <source>
        <dbReference type="PROSITE" id="PS50262"/>
    </source>
</evidence>
<keyword evidence="5 9" id="KW-0297">G-protein coupled receptor</keyword>
<dbReference type="WBParaSite" id="ASIM_0001610201-mRNA-1">
    <property type="protein sequence ID" value="ASIM_0001610201-mRNA-1"/>
    <property type="gene ID" value="ASIM_0001610201"/>
</dbReference>
<feature type="transmembrane region" description="Helical" evidence="10">
    <location>
        <begin position="188"/>
        <end position="207"/>
    </location>
</feature>
<reference evidence="12 13" key="2">
    <citation type="submission" date="2018-11" db="EMBL/GenBank/DDBJ databases">
        <authorList>
            <consortium name="Pathogen Informatics"/>
        </authorList>
    </citation>
    <scope>NUCLEOTIDE SEQUENCE [LARGE SCALE GENOMIC DNA]</scope>
</reference>
<keyword evidence="8 9" id="KW-0807">Transducer</keyword>
<keyword evidence="4 10" id="KW-1133">Transmembrane helix</keyword>
<evidence type="ECO:0000256" key="10">
    <source>
        <dbReference type="SAM" id="Phobius"/>
    </source>
</evidence>
<evidence type="ECO:0000256" key="3">
    <source>
        <dbReference type="ARBA" id="ARBA00022692"/>
    </source>
</evidence>
<dbReference type="SUPFAM" id="SSF81321">
    <property type="entry name" value="Family A G protein-coupled receptor-like"/>
    <property type="match status" value="1"/>
</dbReference>
<feature type="transmembrane region" description="Helical" evidence="10">
    <location>
        <begin position="294"/>
        <end position="312"/>
    </location>
</feature>
<dbReference type="EMBL" id="UYRR01032377">
    <property type="protein sequence ID" value="VDK55395.1"/>
    <property type="molecule type" value="Genomic_DNA"/>
</dbReference>
<evidence type="ECO:0000256" key="7">
    <source>
        <dbReference type="ARBA" id="ARBA00023170"/>
    </source>
</evidence>
<keyword evidence="2" id="KW-1003">Cell membrane</keyword>
<keyword evidence="13" id="KW-1185">Reference proteome</keyword>
<dbReference type="AlphaFoldDB" id="A0A0M3K561"/>
<dbReference type="PANTHER" id="PTHR46925">
    <property type="entry name" value="G-PROTEIN COUPLED RECEPTOR TKR-1-RELATED"/>
    <property type="match status" value="1"/>
</dbReference>
<dbReference type="Pfam" id="PF00001">
    <property type="entry name" value="7tm_1"/>
    <property type="match status" value="1"/>
</dbReference>
<feature type="domain" description="G-protein coupled receptors family 1 profile" evidence="11">
    <location>
        <begin position="82"/>
        <end position="348"/>
    </location>
</feature>
<evidence type="ECO:0000313" key="14">
    <source>
        <dbReference type="WBParaSite" id="ASIM_0001610201-mRNA-1"/>
    </source>
</evidence>
<comment type="subcellular location">
    <subcellularLocation>
        <location evidence="1">Cell membrane</location>
        <topology evidence="1">Multi-pass membrane protein</topology>
    </subcellularLocation>
</comment>
<evidence type="ECO:0000313" key="13">
    <source>
        <dbReference type="Proteomes" id="UP000267096"/>
    </source>
</evidence>
<dbReference type="GO" id="GO:0005886">
    <property type="term" value="C:plasma membrane"/>
    <property type="evidence" value="ECO:0007669"/>
    <property type="project" value="UniProtKB-SubCell"/>
</dbReference>
<keyword evidence="7 9" id="KW-0675">Receptor</keyword>
<dbReference type="InterPro" id="IPR001681">
    <property type="entry name" value="Neurokn_rcpt"/>
</dbReference>
<feature type="transmembrane region" description="Helical" evidence="10">
    <location>
        <begin position="148"/>
        <end position="167"/>
    </location>
</feature>
<dbReference type="PROSITE" id="PS50262">
    <property type="entry name" value="G_PROTEIN_RECEP_F1_2"/>
    <property type="match status" value="1"/>
</dbReference>
<dbReference type="PROSITE" id="PS00237">
    <property type="entry name" value="G_PROTEIN_RECEP_F1_1"/>
    <property type="match status" value="1"/>
</dbReference>
<feature type="transmembrane region" description="Helical" evidence="10">
    <location>
        <begin position="66"/>
        <end position="90"/>
    </location>
</feature>
<evidence type="ECO:0000256" key="8">
    <source>
        <dbReference type="ARBA" id="ARBA00023224"/>
    </source>
</evidence>
<dbReference type="Proteomes" id="UP000267096">
    <property type="component" value="Unassembled WGS sequence"/>
</dbReference>
<evidence type="ECO:0000256" key="1">
    <source>
        <dbReference type="ARBA" id="ARBA00004651"/>
    </source>
</evidence>
<evidence type="ECO:0000256" key="5">
    <source>
        <dbReference type="ARBA" id="ARBA00023040"/>
    </source>
</evidence>
<evidence type="ECO:0000256" key="2">
    <source>
        <dbReference type="ARBA" id="ARBA00022475"/>
    </source>
</evidence>
<reference evidence="14" key="1">
    <citation type="submission" date="2017-02" db="UniProtKB">
        <authorList>
            <consortium name="WormBaseParasite"/>
        </authorList>
    </citation>
    <scope>IDENTIFICATION</scope>
</reference>
<dbReference type="Gene3D" id="1.20.1070.10">
    <property type="entry name" value="Rhodopsin 7-helix transmembrane proteins"/>
    <property type="match status" value="1"/>
</dbReference>
<keyword evidence="3 9" id="KW-0812">Transmembrane</keyword>
<dbReference type="InterPro" id="IPR000276">
    <property type="entry name" value="GPCR_Rhodpsn"/>
</dbReference>